<comment type="caution">
    <text evidence="7">The sequence shown here is derived from an EMBL/GenBank/DDBJ whole genome shotgun (WGS) entry which is preliminary data.</text>
</comment>
<evidence type="ECO:0000313" key="7">
    <source>
        <dbReference type="EMBL" id="MBO1515501.1"/>
    </source>
</evidence>
<comment type="similarity">
    <text evidence="5">Belongs to the bacteriophage holin family. Cp-1 holin subfamily.</text>
</comment>
<dbReference type="Pfam" id="PF05105">
    <property type="entry name" value="Phage_holin_4_1"/>
    <property type="match status" value="1"/>
</dbReference>
<name>A0ABS3NBT2_9BACI</name>
<organism evidence="7 8">
    <name type="scientific">Metabacillus bambusae</name>
    <dbReference type="NCBI Taxonomy" id="2795218"/>
    <lineage>
        <taxon>Bacteria</taxon>
        <taxon>Bacillati</taxon>
        <taxon>Bacillota</taxon>
        <taxon>Bacilli</taxon>
        <taxon>Bacillales</taxon>
        <taxon>Bacillaceae</taxon>
        <taxon>Metabacillus</taxon>
    </lineage>
</organism>
<gene>
    <name evidence="7" type="ORF">I7822_28205</name>
</gene>
<keyword evidence="3 6" id="KW-1133">Transmembrane helix</keyword>
<dbReference type="NCBIfam" id="TIGR01593">
    <property type="entry name" value="holin_tox_secr"/>
    <property type="match status" value="1"/>
</dbReference>
<feature type="transmembrane region" description="Helical" evidence="6">
    <location>
        <begin position="28"/>
        <end position="50"/>
    </location>
</feature>
<dbReference type="EMBL" id="JAGDEL010000040">
    <property type="protein sequence ID" value="MBO1515501.1"/>
    <property type="molecule type" value="Genomic_DNA"/>
</dbReference>
<feature type="transmembrane region" description="Helical" evidence="6">
    <location>
        <begin position="97"/>
        <end position="118"/>
    </location>
</feature>
<keyword evidence="2 6" id="KW-0812">Transmembrane</keyword>
<dbReference type="RefSeq" id="WP_207982358.1">
    <property type="nucleotide sequence ID" value="NZ_JAGDEL010000040.1"/>
</dbReference>
<comment type="subcellular location">
    <subcellularLocation>
        <location evidence="1">Membrane</location>
        <topology evidence="1">Multi-pass membrane protein</topology>
    </subcellularLocation>
</comment>
<protein>
    <submittedName>
        <fullName evidence="7">Phage holin family protein</fullName>
    </submittedName>
</protein>
<sequence>MNLLNDLFNGKFEKGAALLGPVGFLLNMFYGVGNLIWIGILLSVTALDWISGISAAKKDGTYTSEYGKAGVFRTLVMFLLPVVGNLIDIALKTSMNISGFEFGIFFFMITGGLIYHTLMSAAANFKRAGWERWVPVKVLESIASEIQAKAQRSDSRKNILNQDQTEGEDMK</sequence>
<feature type="transmembrane region" description="Helical" evidence="6">
    <location>
        <begin position="71"/>
        <end position="91"/>
    </location>
</feature>
<dbReference type="Proteomes" id="UP000663981">
    <property type="component" value="Unassembled WGS sequence"/>
</dbReference>
<reference evidence="7 8" key="1">
    <citation type="submission" date="2021-03" db="EMBL/GenBank/DDBJ databases">
        <title>Whole genome sequence of Metabacillus bambusae BG109.</title>
        <authorList>
            <person name="Jeong J.W."/>
        </authorList>
    </citation>
    <scope>NUCLEOTIDE SEQUENCE [LARGE SCALE GENOMIC DNA]</scope>
    <source>
        <strain evidence="7 8">BG109</strain>
    </source>
</reference>
<evidence type="ECO:0000256" key="1">
    <source>
        <dbReference type="ARBA" id="ARBA00004141"/>
    </source>
</evidence>
<evidence type="ECO:0000256" key="2">
    <source>
        <dbReference type="ARBA" id="ARBA00022692"/>
    </source>
</evidence>
<proteinExistence type="inferred from homology"/>
<evidence type="ECO:0000256" key="4">
    <source>
        <dbReference type="ARBA" id="ARBA00023136"/>
    </source>
</evidence>
<accession>A0ABS3NBT2</accession>
<keyword evidence="4 6" id="KW-0472">Membrane</keyword>
<evidence type="ECO:0000256" key="5">
    <source>
        <dbReference type="ARBA" id="ARBA00023600"/>
    </source>
</evidence>
<keyword evidence="8" id="KW-1185">Reference proteome</keyword>
<evidence type="ECO:0000256" key="6">
    <source>
        <dbReference type="SAM" id="Phobius"/>
    </source>
</evidence>
<dbReference type="InterPro" id="IPR006480">
    <property type="entry name" value="Phage_holin_4_1"/>
</dbReference>
<evidence type="ECO:0000256" key="3">
    <source>
        <dbReference type="ARBA" id="ARBA00022989"/>
    </source>
</evidence>
<evidence type="ECO:0000313" key="8">
    <source>
        <dbReference type="Proteomes" id="UP000663981"/>
    </source>
</evidence>